<comment type="subcellular location">
    <subcellularLocation>
        <location evidence="1">Membrane</location>
    </subcellularLocation>
</comment>
<proteinExistence type="predicted"/>
<dbReference type="InterPro" id="IPR053211">
    <property type="entry name" value="DNA_repair-toleration"/>
</dbReference>
<dbReference type="EMBL" id="CACSLK010004199">
    <property type="protein sequence ID" value="CAA0809908.1"/>
    <property type="molecule type" value="Genomic_DNA"/>
</dbReference>
<reference evidence="8" key="1">
    <citation type="submission" date="2019-12" db="EMBL/GenBank/DDBJ databases">
        <authorList>
            <person name="Scholes J."/>
        </authorList>
    </citation>
    <scope>NUCLEOTIDE SEQUENCE</scope>
</reference>
<dbReference type="GO" id="GO:0016020">
    <property type="term" value="C:membrane"/>
    <property type="evidence" value="ECO:0007669"/>
    <property type="project" value="UniProtKB-SubCell"/>
</dbReference>
<organism evidence="8 9">
    <name type="scientific">Striga hermonthica</name>
    <name type="common">Purple witchweed</name>
    <name type="synonym">Buchnera hermonthica</name>
    <dbReference type="NCBI Taxonomy" id="68872"/>
    <lineage>
        <taxon>Eukaryota</taxon>
        <taxon>Viridiplantae</taxon>
        <taxon>Streptophyta</taxon>
        <taxon>Embryophyta</taxon>
        <taxon>Tracheophyta</taxon>
        <taxon>Spermatophyta</taxon>
        <taxon>Magnoliopsida</taxon>
        <taxon>eudicotyledons</taxon>
        <taxon>Gunneridae</taxon>
        <taxon>Pentapetalae</taxon>
        <taxon>asterids</taxon>
        <taxon>lamiids</taxon>
        <taxon>Lamiales</taxon>
        <taxon>Orobanchaceae</taxon>
        <taxon>Buchnereae</taxon>
        <taxon>Striga</taxon>
    </lineage>
</organism>
<dbReference type="PANTHER" id="PTHR48060:SF21">
    <property type="entry name" value="L DOMAIN-LIKE PROTEIN"/>
    <property type="match status" value="1"/>
</dbReference>
<accession>A0A9N7MPX4</accession>
<evidence type="ECO:0000256" key="6">
    <source>
        <dbReference type="SAM" id="SignalP"/>
    </source>
</evidence>
<keyword evidence="8" id="KW-0808">Transferase</keyword>
<dbReference type="GO" id="GO:0016301">
    <property type="term" value="F:kinase activity"/>
    <property type="evidence" value="ECO:0007669"/>
    <property type="project" value="UniProtKB-KW"/>
</dbReference>
<evidence type="ECO:0000313" key="8">
    <source>
        <dbReference type="EMBL" id="CAA0809908.1"/>
    </source>
</evidence>
<feature type="signal peptide" evidence="6">
    <location>
        <begin position="1"/>
        <end position="24"/>
    </location>
</feature>
<keyword evidence="3 6" id="KW-0732">Signal</keyword>
<keyword evidence="8" id="KW-0418">Kinase</keyword>
<dbReference type="InterPro" id="IPR013210">
    <property type="entry name" value="LRR_N_plant-typ"/>
</dbReference>
<evidence type="ECO:0000256" key="3">
    <source>
        <dbReference type="ARBA" id="ARBA00022729"/>
    </source>
</evidence>
<dbReference type="AlphaFoldDB" id="A0A9N7MPX4"/>
<dbReference type="Pfam" id="PF08263">
    <property type="entry name" value="LRRNT_2"/>
    <property type="match status" value="1"/>
</dbReference>
<dbReference type="SUPFAM" id="SSF52058">
    <property type="entry name" value="L domain-like"/>
    <property type="match status" value="1"/>
</dbReference>
<dbReference type="FunFam" id="3.80.10.10:FF:000400">
    <property type="entry name" value="Nuclear pore complex protein NUP107"/>
    <property type="match status" value="1"/>
</dbReference>
<dbReference type="Gene3D" id="3.80.10.10">
    <property type="entry name" value="Ribonuclease Inhibitor"/>
    <property type="match status" value="1"/>
</dbReference>
<evidence type="ECO:0000256" key="1">
    <source>
        <dbReference type="ARBA" id="ARBA00004370"/>
    </source>
</evidence>
<evidence type="ECO:0000256" key="4">
    <source>
        <dbReference type="ARBA" id="ARBA00022737"/>
    </source>
</evidence>
<dbReference type="InterPro" id="IPR032675">
    <property type="entry name" value="LRR_dom_sf"/>
</dbReference>
<dbReference type="OrthoDB" id="512212at2759"/>
<dbReference type="InterPro" id="IPR001611">
    <property type="entry name" value="Leu-rich_rpt"/>
</dbReference>
<dbReference type="Pfam" id="PF00560">
    <property type="entry name" value="LRR_1"/>
    <property type="match status" value="2"/>
</dbReference>
<dbReference type="PANTHER" id="PTHR48060">
    <property type="entry name" value="DNA DAMAGE-REPAIR/TOLERATION PROTEIN DRT100"/>
    <property type="match status" value="1"/>
</dbReference>
<keyword evidence="9" id="KW-1185">Reference proteome</keyword>
<feature type="domain" description="Leucine-rich repeat-containing N-terminal plant-type" evidence="7">
    <location>
        <begin position="32"/>
        <end position="73"/>
    </location>
</feature>
<evidence type="ECO:0000256" key="5">
    <source>
        <dbReference type="ARBA" id="ARBA00023136"/>
    </source>
</evidence>
<comment type="caution">
    <text evidence="8">The sequence shown here is derived from an EMBL/GenBank/DDBJ whole genome shotgun (WGS) entry which is preliminary data.</text>
</comment>
<gene>
    <name evidence="8" type="ORF">SHERM_11817</name>
</gene>
<protein>
    <submittedName>
        <fullName evidence="8">LRR receptor-like serine/threonine-protein kinase EFR</fullName>
    </submittedName>
</protein>
<sequence length="168" mass="18807">MENNYTLFIFSILLIIILSSSINSKTSLAATTDKNALVQFKTSITSDPYRLLATNWSIDTSSSSVCQWIGVSCGTKHNNRVTGLNISGFGLRGTLSPHLGNLTFLRYLDISYNNFTGPIPRELSRLRRLRSMDMGFNSFAGQIPTWFGELTQLEIMRLNNNTFTGRNP</sequence>
<dbReference type="Proteomes" id="UP001153555">
    <property type="component" value="Unassembled WGS sequence"/>
</dbReference>
<keyword evidence="5" id="KW-0472">Membrane</keyword>
<keyword evidence="4" id="KW-0677">Repeat</keyword>
<keyword evidence="2" id="KW-0433">Leucine-rich repeat</keyword>
<keyword evidence="8" id="KW-0675">Receptor</keyword>
<evidence type="ECO:0000259" key="7">
    <source>
        <dbReference type="Pfam" id="PF08263"/>
    </source>
</evidence>
<evidence type="ECO:0000313" key="9">
    <source>
        <dbReference type="Proteomes" id="UP001153555"/>
    </source>
</evidence>
<evidence type="ECO:0000256" key="2">
    <source>
        <dbReference type="ARBA" id="ARBA00022614"/>
    </source>
</evidence>
<feature type="chain" id="PRO_5040469741" evidence="6">
    <location>
        <begin position="25"/>
        <end position="168"/>
    </location>
</feature>
<name>A0A9N7MPX4_STRHE</name>